<gene>
    <name evidence="2" type="ORF">MBO_03907</name>
</gene>
<accession>A0A066UEG2</accession>
<dbReference type="InterPro" id="IPR003754">
    <property type="entry name" value="4pyrrol_synth_uPrphyn_synth"/>
</dbReference>
<protein>
    <submittedName>
        <fullName evidence="2">Putative uroporphyrinogen-III synthase</fullName>
    </submittedName>
</protein>
<dbReference type="eggNOG" id="COG1587">
    <property type="taxonomic scope" value="Bacteria"/>
</dbReference>
<dbReference type="AlphaFoldDB" id="A0A066UEG2"/>
<dbReference type="RefSeq" id="WP_052585289.1">
    <property type="nucleotide sequence ID" value="NZ_AOMT01000013.1"/>
</dbReference>
<dbReference type="Proteomes" id="UP000035860">
    <property type="component" value="Unassembled WGS sequence"/>
</dbReference>
<dbReference type="SUPFAM" id="SSF69618">
    <property type="entry name" value="HemD-like"/>
    <property type="match status" value="1"/>
</dbReference>
<dbReference type="OrthoDB" id="9787650at2"/>
<dbReference type="EMBL" id="AOMT01000013">
    <property type="protein sequence ID" value="KDN25490.1"/>
    <property type="molecule type" value="Genomic_DNA"/>
</dbReference>
<name>A0A066UEG2_9GAMM</name>
<dbReference type="Gene3D" id="3.40.50.10090">
    <property type="match status" value="2"/>
</dbReference>
<reference evidence="2 3" key="1">
    <citation type="journal article" date="2014" name="Genome Announc.">
        <title>Draft Genome Sequence of Moraxella bovoculi Strain 237T (ATCC BAA-1259T) Isolated from a Calf with Infectious Bovine Keratoconjunctivitis.</title>
        <authorList>
            <person name="Calcutt M.J."/>
            <person name="Foecking M.F."/>
            <person name="Martin N.T."/>
            <person name="Mhlanga-Mutangadura T."/>
            <person name="Reilly T.J."/>
        </authorList>
    </citation>
    <scope>NUCLEOTIDE SEQUENCE [LARGE SCALE GENOMIC DNA]</scope>
    <source>
        <strain evidence="2 3">237</strain>
    </source>
</reference>
<comment type="caution">
    <text evidence="2">The sequence shown here is derived from an EMBL/GenBank/DDBJ whole genome shotgun (WGS) entry which is preliminary data.</text>
</comment>
<evidence type="ECO:0000313" key="3">
    <source>
        <dbReference type="Proteomes" id="UP000035860"/>
    </source>
</evidence>
<dbReference type="GO" id="GO:0033014">
    <property type="term" value="P:tetrapyrrole biosynthetic process"/>
    <property type="evidence" value="ECO:0007669"/>
    <property type="project" value="InterPro"/>
</dbReference>
<dbReference type="CDD" id="cd06578">
    <property type="entry name" value="HemD"/>
    <property type="match status" value="1"/>
</dbReference>
<dbReference type="GO" id="GO:0004852">
    <property type="term" value="F:uroporphyrinogen-III synthase activity"/>
    <property type="evidence" value="ECO:0007669"/>
    <property type="project" value="InterPro"/>
</dbReference>
<evidence type="ECO:0000259" key="1">
    <source>
        <dbReference type="Pfam" id="PF02602"/>
    </source>
</evidence>
<sequence>MADTLFINTRPTHRSDALNRLSVRVANLPLLAINDLSLTASEQAMMGRFCHTNPYKVLIVTSAESAKRAIRYLSNQGYNTAQELTALSECTIVAVGSATARALINFGFTVVLPATANNEGMLALDIIQRLTSGDQVMVWRGVGGRRLLHDDLIGRGVQIDAIEWYERTVPHDLINIHHAIAPLIDDAMAMRTPVFMLIASQMAFEHWQSLNNPHAPQLHYLTLGERLFDIVKTAHPAAQVYLIDNLDADHVSAIITRLSQDLLDC</sequence>
<dbReference type="GeneID" id="301976381"/>
<dbReference type="Pfam" id="PF02602">
    <property type="entry name" value="HEM4"/>
    <property type="match status" value="1"/>
</dbReference>
<keyword evidence="3" id="KW-1185">Reference proteome</keyword>
<evidence type="ECO:0000313" key="2">
    <source>
        <dbReference type="EMBL" id="KDN25490.1"/>
    </source>
</evidence>
<dbReference type="InterPro" id="IPR036108">
    <property type="entry name" value="4pyrrol_syn_uPrphyn_synt_sf"/>
</dbReference>
<proteinExistence type="predicted"/>
<organism evidence="2 3">
    <name type="scientific">Moraxella bovoculi 237</name>
    <dbReference type="NCBI Taxonomy" id="743974"/>
    <lineage>
        <taxon>Bacteria</taxon>
        <taxon>Pseudomonadati</taxon>
        <taxon>Pseudomonadota</taxon>
        <taxon>Gammaproteobacteria</taxon>
        <taxon>Moraxellales</taxon>
        <taxon>Moraxellaceae</taxon>
        <taxon>Moraxella</taxon>
    </lineage>
</organism>
<feature type="domain" description="Tetrapyrrole biosynthesis uroporphyrinogen III synthase" evidence="1">
    <location>
        <begin position="16"/>
        <end position="172"/>
    </location>
</feature>